<reference evidence="14" key="2">
    <citation type="journal article" date="2007" name="Science">
        <title>Draft genome sequence of the sexually transmitted pathogen Trichomonas vaginalis.</title>
        <authorList>
            <person name="Carlton J.M."/>
            <person name="Hirt R.P."/>
            <person name="Silva J.C."/>
            <person name="Delcher A.L."/>
            <person name="Schatz M."/>
            <person name="Zhao Q."/>
            <person name="Wortman J.R."/>
            <person name="Bidwell S.L."/>
            <person name="Alsmark U.C.M."/>
            <person name="Besteiro S."/>
            <person name="Sicheritz-Ponten T."/>
            <person name="Noel C.J."/>
            <person name="Dacks J.B."/>
            <person name="Foster P.G."/>
            <person name="Simillion C."/>
            <person name="Van de Peer Y."/>
            <person name="Miranda-Saavedra D."/>
            <person name="Barton G.J."/>
            <person name="Westrop G.D."/>
            <person name="Mueller S."/>
            <person name="Dessi D."/>
            <person name="Fiori P.L."/>
            <person name="Ren Q."/>
            <person name="Paulsen I."/>
            <person name="Zhang H."/>
            <person name="Bastida-Corcuera F.D."/>
            <person name="Simoes-Barbosa A."/>
            <person name="Brown M.T."/>
            <person name="Hayes R.D."/>
            <person name="Mukherjee M."/>
            <person name="Okumura C.Y."/>
            <person name="Schneider R."/>
            <person name="Smith A.J."/>
            <person name="Vanacova S."/>
            <person name="Villalvazo M."/>
            <person name="Haas B.J."/>
            <person name="Pertea M."/>
            <person name="Feldblyum T.V."/>
            <person name="Utterback T.R."/>
            <person name="Shu C.L."/>
            <person name="Osoegawa K."/>
            <person name="de Jong P.J."/>
            <person name="Hrdy I."/>
            <person name="Horvathova L."/>
            <person name="Zubacova Z."/>
            <person name="Dolezal P."/>
            <person name="Malik S.B."/>
            <person name="Logsdon J.M. Jr."/>
            <person name="Henze K."/>
            <person name="Gupta A."/>
            <person name="Wang C.C."/>
            <person name="Dunne R.L."/>
            <person name="Upcroft J.A."/>
            <person name="Upcroft P."/>
            <person name="White O."/>
            <person name="Salzberg S.L."/>
            <person name="Tang P."/>
            <person name="Chiu C.-H."/>
            <person name="Lee Y.-S."/>
            <person name="Embley T.M."/>
            <person name="Coombs G.H."/>
            <person name="Mottram J.C."/>
            <person name="Tachezy J."/>
            <person name="Fraser-Liggett C.M."/>
            <person name="Johnson P.J."/>
        </authorList>
    </citation>
    <scope>NUCLEOTIDE SEQUENCE [LARGE SCALE GENOMIC DNA]</scope>
    <source>
        <strain evidence="14">G3</strain>
    </source>
</reference>
<dbReference type="EMBL" id="DS113295">
    <property type="protein sequence ID" value="EAY12822.1"/>
    <property type="molecule type" value="Genomic_DNA"/>
</dbReference>
<feature type="compositionally biased region" description="Basic and acidic residues" evidence="12">
    <location>
        <begin position="13"/>
        <end position="39"/>
    </location>
</feature>
<keyword evidence="15" id="KW-1185">Reference proteome</keyword>
<evidence type="ECO:0000256" key="8">
    <source>
        <dbReference type="ARBA" id="ARBA00023069"/>
    </source>
</evidence>
<dbReference type="Proteomes" id="UP000001542">
    <property type="component" value="Unassembled WGS sequence"/>
</dbReference>
<sequence length="467" mass="54809">MSKAGKGNQLQDLQDKSQKAQEELAAKEKELQDTKDASVPIRRERAFHIVESQQIRNNMLILKEKKQQLQLEIKILQREAEEIEEKTKTEIQVHKQKVKHLLHTHANDLHKIEEDHDSAEKAQANEHQEAMKRANAEALRLMDEFMNNQSNHSGQVATHKEDAKNLNARFKEQYEKQFEEIERKQNENMEALYEDYNLQRINELHEIQERKDHHINRLIKSHKKAFQEMRNFYNKITQDHLSYIAQYSAEYEAIQARLRDYEQRKKKYDKEINDLNKELHVQREENGNLHKILSTYDSDKMALQNSKNMIESLTAEIDSLKHQHSVKLAKFKKMEQEKEQLLEKFEASVHDVKQKTEFRALLLEKRVETLGEVLKKKEGSLEEMIETSEIPQDQVQAIAEQVADLLRAKNAVIDNLEYELAKSTKEHNDLIQVFRAKMAAAGVPEDELNFELRPSNTTTAPAPSLFH</sequence>
<name>A2E3D1_TRIV3</name>
<evidence type="ECO:0000256" key="3">
    <source>
        <dbReference type="ARBA" id="ARBA00009859"/>
    </source>
</evidence>
<dbReference type="Pfam" id="PF13851">
    <property type="entry name" value="GAS"/>
    <property type="match status" value="1"/>
</dbReference>
<evidence type="ECO:0000256" key="10">
    <source>
        <dbReference type="ARBA" id="ARBA00023273"/>
    </source>
</evidence>
<evidence type="ECO:0000256" key="5">
    <source>
        <dbReference type="ARBA" id="ARBA00022701"/>
    </source>
</evidence>
<keyword evidence="10" id="KW-0966">Cell projection</keyword>
<dbReference type="eggNOG" id="ENOG502QQDA">
    <property type="taxonomic scope" value="Eukaryota"/>
</dbReference>
<proteinExistence type="inferred from homology"/>
<dbReference type="GO" id="GO:0031267">
    <property type="term" value="F:small GTPase binding"/>
    <property type="evidence" value="ECO:0007669"/>
    <property type="project" value="InterPro"/>
</dbReference>
<dbReference type="InterPro" id="IPR039308">
    <property type="entry name" value="GAS8"/>
</dbReference>
<evidence type="ECO:0000313" key="15">
    <source>
        <dbReference type="Proteomes" id="UP000001542"/>
    </source>
</evidence>
<comment type="similarity">
    <text evidence="3">Belongs to the DRC4 family.</text>
</comment>
<dbReference type="SMR" id="A2E3D1"/>
<dbReference type="GO" id="GO:0048870">
    <property type="term" value="P:cell motility"/>
    <property type="evidence" value="ECO:0007669"/>
    <property type="project" value="InterPro"/>
</dbReference>
<dbReference type="PANTHER" id="PTHR31543:SF0">
    <property type="entry name" value="DYNEIN REGULATORY COMPLEX SUBUNIT 4"/>
    <property type="match status" value="1"/>
</dbReference>
<dbReference type="KEGG" id="tva:4770790"/>
<dbReference type="GO" id="GO:0008017">
    <property type="term" value="F:microtubule binding"/>
    <property type="evidence" value="ECO:0007669"/>
    <property type="project" value="InterPro"/>
</dbReference>
<protein>
    <recommendedName>
        <fullName evidence="13">Growth arrest-specific protein 8 domain-containing protein</fullName>
    </recommendedName>
</protein>
<evidence type="ECO:0000256" key="9">
    <source>
        <dbReference type="ARBA" id="ARBA00023212"/>
    </source>
</evidence>
<comment type="subcellular location">
    <subcellularLocation>
        <location evidence="1">Cell projection</location>
        <location evidence="1">Cilium</location>
        <location evidence="1">Flagellum</location>
    </subcellularLocation>
    <subcellularLocation>
        <location evidence="2">Cytoplasm</location>
        <location evidence="2">Cytoskeleton</location>
    </subcellularLocation>
</comment>
<dbReference type="InterPro" id="IPR025593">
    <property type="entry name" value="GAS8_dom"/>
</dbReference>
<dbReference type="VEuPathDB" id="TrichDB:TVAGG3_0969900"/>
<keyword evidence="8" id="KW-0969">Cilium</keyword>
<dbReference type="GO" id="GO:0031514">
    <property type="term" value="C:motile cilium"/>
    <property type="evidence" value="ECO:0007669"/>
    <property type="project" value="UniProtKB-SubCell"/>
</dbReference>
<evidence type="ECO:0000256" key="11">
    <source>
        <dbReference type="SAM" id="Coils"/>
    </source>
</evidence>
<keyword evidence="5" id="KW-0493">Microtubule</keyword>
<accession>A2E3D1</accession>
<dbReference type="VEuPathDB" id="TrichDB:TVAG_221750"/>
<evidence type="ECO:0000259" key="13">
    <source>
        <dbReference type="Pfam" id="PF13851"/>
    </source>
</evidence>
<dbReference type="GO" id="GO:0005874">
    <property type="term" value="C:microtubule"/>
    <property type="evidence" value="ECO:0000318"/>
    <property type="project" value="GO_Central"/>
</dbReference>
<feature type="region of interest" description="Disordered" evidence="12">
    <location>
        <begin position="1"/>
        <end position="39"/>
    </location>
</feature>
<dbReference type="AlphaFoldDB" id="A2E3D1"/>
<keyword evidence="7 11" id="KW-0175">Coiled coil</keyword>
<keyword evidence="4" id="KW-0963">Cytoplasm</keyword>
<dbReference type="OrthoDB" id="767661at2759"/>
<feature type="coiled-coil region" evidence="11">
    <location>
        <begin position="406"/>
        <end position="433"/>
    </location>
</feature>
<dbReference type="PANTHER" id="PTHR31543">
    <property type="entry name" value="DYNEIN REGULATORY COMPLEX SUBUNIT 4"/>
    <property type="match status" value="1"/>
</dbReference>
<evidence type="ECO:0000256" key="2">
    <source>
        <dbReference type="ARBA" id="ARBA00004245"/>
    </source>
</evidence>
<reference evidence="14" key="1">
    <citation type="submission" date="2006-10" db="EMBL/GenBank/DDBJ databases">
        <authorList>
            <person name="Amadeo P."/>
            <person name="Zhao Q."/>
            <person name="Wortman J."/>
            <person name="Fraser-Liggett C."/>
            <person name="Carlton J."/>
        </authorList>
    </citation>
    <scope>NUCLEOTIDE SEQUENCE</scope>
    <source>
        <strain evidence="14">G3</strain>
    </source>
</reference>
<dbReference type="GO" id="GO:0005794">
    <property type="term" value="C:Golgi apparatus"/>
    <property type="evidence" value="ECO:0000318"/>
    <property type="project" value="GO_Central"/>
</dbReference>
<evidence type="ECO:0000256" key="6">
    <source>
        <dbReference type="ARBA" id="ARBA00022846"/>
    </source>
</evidence>
<dbReference type="STRING" id="5722.A2E3D1"/>
<evidence type="ECO:0000256" key="12">
    <source>
        <dbReference type="SAM" id="MobiDB-lite"/>
    </source>
</evidence>
<feature type="domain" description="Growth arrest-specific protein 8" evidence="13">
    <location>
        <begin position="218"/>
        <end position="416"/>
    </location>
</feature>
<evidence type="ECO:0000313" key="14">
    <source>
        <dbReference type="EMBL" id="EAY12822.1"/>
    </source>
</evidence>
<gene>
    <name evidence="14" type="ORF">TVAG_221750</name>
</gene>
<feature type="coiled-coil region" evidence="11">
    <location>
        <begin position="124"/>
        <end position="191"/>
    </location>
</feature>
<keyword evidence="9" id="KW-0206">Cytoskeleton</keyword>
<evidence type="ECO:0000256" key="1">
    <source>
        <dbReference type="ARBA" id="ARBA00004230"/>
    </source>
</evidence>
<keyword evidence="6" id="KW-0282">Flagellum</keyword>
<organism evidence="14 15">
    <name type="scientific">Trichomonas vaginalis (strain ATCC PRA-98 / G3)</name>
    <dbReference type="NCBI Taxonomy" id="412133"/>
    <lineage>
        <taxon>Eukaryota</taxon>
        <taxon>Metamonada</taxon>
        <taxon>Parabasalia</taxon>
        <taxon>Trichomonadida</taxon>
        <taxon>Trichomonadidae</taxon>
        <taxon>Trichomonas</taxon>
    </lineage>
</organism>
<feature type="coiled-coil region" evidence="11">
    <location>
        <begin position="244"/>
        <end position="355"/>
    </location>
</feature>
<evidence type="ECO:0000256" key="7">
    <source>
        <dbReference type="ARBA" id="ARBA00023054"/>
    </source>
</evidence>
<dbReference type="InParanoid" id="A2E3D1"/>
<dbReference type="RefSeq" id="XP_001325045.1">
    <property type="nucleotide sequence ID" value="XM_001325010.1"/>
</dbReference>
<dbReference type="OMA" id="MELTNHY"/>
<evidence type="ECO:0000256" key="4">
    <source>
        <dbReference type="ARBA" id="ARBA00022490"/>
    </source>
</evidence>